<comment type="similarity">
    <text evidence="1">Belongs to the polysaccharide synthase family.</text>
</comment>
<dbReference type="EMBL" id="JAMSHT010000001">
    <property type="protein sequence ID" value="MCM8556643.1"/>
    <property type="molecule type" value="Genomic_DNA"/>
</dbReference>
<dbReference type="RefSeq" id="WP_252112024.1">
    <property type="nucleotide sequence ID" value="NZ_JAMSHT010000001.1"/>
</dbReference>
<gene>
    <name evidence="4" type="ORF">NDO55_02255</name>
</gene>
<evidence type="ECO:0000313" key="4">
    <source>
        <dbReference type="EMBL" id="MCM8556643.1"/>
    </source>
</evidence>
<evidence type="ECO:0000313" key="5">
    <source>
        <dbReference type="Proteomes" id="UP001155128"/>
    </source>
</evidence>
<keyword evidence="2" id="KW-0472">Membrane</keyword>
<evidence type="ECO:0000259" key="3">
    <source>
        <dbReference type="Pfam" id="PF02719"/>
    </source>
</evidence>
<proteinExistence type="inferred from homology"/>
<feature type="transmembrane region" description="Helical" evidence="2">
    <location>
        <begin position="12"/>
        <end position="34"/>
    </location>
</feature>
<feature type="transmembrane region" description="Helical" evidence="2">
    <location>
        <begin position="40"/>
        <end position="59"/>
    </location>
</feature>
<organism evidence="4 5">
    <name type="scientific">Sphingomicrobium sediminis</name>
    <dbReference type="NCBI Taxonomy" id="2950949"/>
    <lineage>
        <taxon>Bacteria</taxon>
        <taxon>Pseudomonadati</taxon>
        <taxon>Pseudomonadota</taxon>
        <taxon>Alphaproteobacteria</taxon>
        <taxon>Sphingomonadales</taxon>
        <taxon>Sphingomonadaceae</taxon>
        <taxon>Sphingomicrobium</taxon>
    </lineage>
</organism>
<dbReference type="AlphaFoldDB" id="A0A9X2J0V3"/>
<feature type="domain" description="Polysaccharide biosynthesis protein CapD-like" evidence="3">
    <location>
        <begin position="283"/>
        <end position="576"/>
    </location>
</feature>
<dbReference type="PANTHER" id="PTHR43318">
    <property type="entry name" value="UDP-N-ACETYLGLUCOSAMINE 4,6-DEHYDRATASE"/>
    <property type="match status" value="1"/>
</dbReference>
<dbReference type="PANTHER" id="PTHR43318:SF1">
    <property type="entry name" value="POLYSACCHARIDE BIOSYNTHESIS PROTEIN EPSC-RELATED"/>
    <property type="match status" value="1"/>
</dbReference>
<sequence>MLSLAPGVRVLIVMTSDIAILALSCYLAFVIRLGEFSVKVPALLMLFALAMVLWAIALVKFRTYEMILRYFGGQGTLRLLLACATMMIGLVLLLGFFQPPDVPRTTAVLQPLLFFFGLVGSRVVAAFLLLRALPTQVATLTTKRLAIFGVGRRARALADSIRSEAGQVLVCFVDPEGEHQGRSIDGVPVLSQAELDELVREWSIDELYLAISKSVRSRTRALYDRVHAINPELPIRLLPSIDQLTTGKVAVSDLRTIKVDDLLGRDPVDPLPHLLDQARAATVMVTGAGGSIGSELCRQLIEQRPKRIILAEMSEYNLYMIERELAGWVAANDADVEIMPRLVDLSDKDSCDRLFRTTSPDIVYHAAAYKHVPLFEENLVEGVRNNVISTLNVAMGCEAAGTALMVLVSTDKAVRPTNAMGASKRMCELVVQARAAVQSDTRYTAVRFGNVLGSSGSVVPLFREQIKHGGPVTLTHRDVTRYFMMIPEAAQLVLQAAAMSEGGETFLLDMGEPVKIADLARRMVALSGRTLKDENNPTGEIEIVETGLRPGEKLYEELLIEPGAETTEHPRIVRAQEDYLPWAELKNEIDLMKRAILIGDEEALRFMLVKLVAGFGGEETVEIEHEATSDEEPETKVA</sequence>
<dbReference type="Pfam" id="PF13727">
    <property type="entry name" value="CoA_binding_3"/>
    <property type="match status" value="1"/>
</dbReference>
<evidence type="ECO:0000256" key="1">
    <source>
        <dbReference type="ARBA" id="ARBA00007430"/>
    </source>
</evidence>
<dbReference type="InterPro" id="IPR036291">
    <property type="entry name" value="NAD(P)-bd_dom_sf"/>
</dbReference>
<reference evidence="4" key="1">
    <citation type="submission" date="2022-06" db="EMBL/GenBank/DDBJ databases">
        <title>Sphingomicrobium sedimins sp. nov., a marine bacterium isolated from tidal flat.</title>
        <authorList>
            <person name="Kim C.-H."/>
            <person name="Yoo Y."/>
            <person name="Kim J.-J."/>
        </authorList>
    </citation>
    <scope>NUCLEOTIDE SEQUENCE</scope>
    <source>
        <strain evidence="4">GRR-S6-50</strain>
    </source>
</reference>
<evidence type="ECO:0000256" key="2">
    <source>
        <dbReference type="SAM" id="Phobius"/>
    </source>
</evidence>
<dbReference type="CDD" id="cd05237">
    <property type="entry name" value="UDP_invert_4-6DH_SDR_e"/>
    <property type="match status" value="1"/>
</dbReference>
<dbReference type="SUPFAM" id="SSF51735">
    <property type="entry name" value="NAD(P)-binding Rossmann-fold domains"/>
    <property type="match status" value="2"/>
</dbReference>
<name>A0A9X2J0V3_9SPHN</name>
<accession>A0A9X2J0V3</accession>
<dbReference type="Proteomes" id="UP001155128">
    <property type="component" value="Unassembled WGS sequence"/>
</dbReference>
<protein>
    <submittedName>
        <fullName evidence="4">Polysaccharide biosynthesis protein</fullName>
    </submittedName>
</protein>
<dbReference type="Gene3D" id="3.40.50.720">
    <property type="entry name" value="NAD(P)-binding Rossmann-like Domain"/>
    <property type="match status" value="2"/>
</dbReference>
<keyword evidence="2" id="KW-0812">Transmembrane</keyword>
<dbReference type="InterPro" id="IPR003869">
    <property type="entry name" value="Polysac_CapD-like"/>
</dbReference>
<feature type="transmembrane region" description="Helical" evidence="2">
    <location>
        <begin position="79"/>
        <end position="97"/>
    </location>
</feature>
<feature type="transmembrane region" description="Helical" evidence="2">
    <location>
        <begin position="109"/>
        <end position="130"/>
    </location>
</feature>
<dbReference type="InterPro" id="IPR051203">
    <property type="entry name" value="Polysaccharide_Synthase-Rel"/>
</dbReference>
<keyword evidence="2" id="KW-1133">Transmembrane helix</keyword>
<comment type="caution">
    <text evidence="4">The sequence shown here is derived from an EMBL/GenBank/DDBJ whole genome shotgun (WGS) entry which is preliminary data.</text>
</comment>
<keyword evidence="5" id="KW-1185">Reference proteome</keyword>
<dbReference type="Pfam" id="PF02719">
    <property type="entry name" value="Polysacc_synt_2"/>
    <property type="match status" value="1"/>
</dbReference>